<evidence type="ECO:0000313" key="2">
    <source>
        <dbReference type="EMBL" id="GAA5500374.1"/>
    </source>
</evidence>
<keyword evidence="3" id="KW-1185">Reference proteome</keyword>
<sequence length="172" mass="18577">MNEEVILQGLANLQGKRPVAQPHASLPMAAPDRVPGPDADDDASPAHDDIPEAVREAYVAQLASMQAEIKALGQELAAMPEPPPPYDERALLLDYRGLAPKELRAAIKDNAEVIQHSGYLELRGPLSSAADAALFLLSEYPRLAEQFAGVRYAGELHSRERGLAFLHAHSSI</sequence>
<evidence type="ECO:0000313" key="3">
    <source>
        <dbReference type="Proteomes" id="UP001458946"/>
    </source>
</evidence>
<dbReference type="RefSeq" id="WP_353540360.1">
    <property type="nucleotide sequence ID" value="NZ_BAABRN010000001.1"/>
</dbReference>
<gene>
    <name evidence="2" type="ORF">Dxin01_00095</name>
</gene>
<accession>A0ABP9V522</accession>
<proteinExistence type="predicted"/>
<comment type="caution">
    <text evidence="2">The sequence shown here is derived from an EMBL/GenBank/DDBJ whole genome shotgun (WGS) entry which is preliminary data.</text>
</comment>
<reference evidence="2 3" key="1">
    <citation type="submission" date="2024-02" db="EMBL/GenBank/DDBJ databases">
        <title>Deinococcus xinjiangensis NBRC 107630.</title>
        <authorList>
            <person name="Ichikawa N."/>
            <person name="Katano-Makiyama Y."/>
            <person name="Hidaka K."/>
        </authorList>
    </citation>
    <scope>NUCLEOTIDE SEQUENCE [LARGE SCALE GENOMIC DNA]</scope>
    <source>
        <strain evidence="2 3">NBRC 107630</strain>
    </source>
</reference>
<protein>
    <submittedName>
        <fullName evidence="2">Uncharacterized protein</fullName>
    </submittedName>
</protein>
<evidence type="ECO:0000256" key="1">
    <source>
        <dbReference type="SAM" id="MobiDB-lite"/>
    </source>
</evidence>
<dbReference type="Proteomes" id="UP001458946">
    <property type="component" value="Unassembled WGS sequence"/>
</dbReference>
<feature type="region of interest" description="Disordered" evidence="1">
    <location>
        <begin position="13"/>
        <end position="51"/>
    </location>
</feature>
<organism evidence="2 3">
    <name type="scientific">Deinococcus xinjiangensis</name>
    <dbReference type="NCBI Taxonomy" id="457454"/>
    <lineage>
        <taxon>Bacteria</taxon>
        <taxon>Thermotogati</taxon>
        <taxon>Deinococcota</taxon>
        <taxon>Deinococci</taxon>
        <taxon>Deinococcales</taxon>
        <taxon>Deinococcaceae</taxon>
        <taxon>Deinococcus</taxon>
    </lineage>
</organism>
<dbReference type="EMBL" id="BAABRN010000001">
    <property type="protein sequence ID" value="GAA5500374.1"/>
    <property type="molecule type" value="Genomic_DNA"/>
</dbReference>
<name>A0ABP9V522_9DEIO</name>